<evidence type="ECO:0008006" key="4">
    <source>
        <dbReference type="Google" id="ProtNLM"/>
    </source>
</evidence>
<feature type="region of interest" description="Disordered" evidence="1">
    <location>
        <begin position="208"/>
        <end position="265"/>
    </location>
</feature>
<sequence>MSEQQHALFDSLLQDLSDRSRDEVLAAFSAVQYAAHPVAEVQLAGLRDVTLRRQVQRMLKLIGRTLVHVDGTHWTAGYDDDIAATLTAQGWQPLPVIDRAVLVLVLIHSVAIPRSEGILTGDSWKSARPTTVDELRTSRISGEERRLALQRLRAAGLIQLSGDHSGGPAYIPGPQLQRLTPAARRRLQDQLILAAAPASPIAEAIRARNGTPPAPVPAPAASSATADSTTTRGAADRRAADSGSADRGSAERIAVEVGLMTGDDA</sequence>
<accession>A0ABN2CCC0</accession>
<protein>
    <recommendedName>
        <fullName evidence="4">DprA winged helix domain-containing protein</fullName>
    </recommendedName>
</protein>
<name>A0ABN2CCC0_9ACTN</name>
<dbReference type="EMBL" id="BAAAPH010000003">
    <property type="protein sequence ID" value="GAA1556215.1"/>
    <property type="molecule type" value="Genomic_DNA"/>
</dbReference>
<reference evidence="2 3" key="1">
    <citation type="journal article" date="2019" name="Int. J. Syst. Evol. Microbiol.">
        <title>The Global Catalogue of Microorganisms (GCM) 10K type strain sequencing project: providing services to taxonomists for standard genome sequencing and annotation.</title>
        <authorList>
            <consortium name="The Broad Institute Genomics Platform"/>
            <consortium name="The Broad Institute Genome Sequencing Center for Infectious Disease"/>
            <person name="Wu L."/>
            <person name="Ma J."/>
        </authorList>
    </citation>
    <scope>NUCLEOTIDE SEQUENCE [LARGE SCALE GENOMIC DNA]</scope>
    <source>
        <strain evidence="2 3">JCM 15572</strain>
    </source>
</reference>
<comment type="caution">
    <text evidence="2">The sequence shown here is derived from an EMBL/GenBank/DDBJ whole genome shotgun (WGS) entry which is preliminary data.</text>
</comment>
<evidence type="ECO:0000313" key="3">
    <source>
        <dbReference type="Proteomes" id="UP001501705"/>
    </source>
</evidence>
<feature type="compositionally biased region" description="Low complexity" evidence="1">
    <location>
        <begin position="219"/>
        <end position="233"/>
    </location>
</feature>
<evidence type="ECO:0000256" key="1">
    <source>
        <dbReference type="SAM" id="MobiDB-lite"/>
    </source>
</evidence>
<organism evidence="2 3">
    <name type="scientific">Kribbella hippodromi</name>
    <dbReference type="NCBI Taxonomy" id="434347"/>
    <lineage>
        <taxon>Bacteria</taxon>
        <taxon>Bacillati</taxon>
        <taxon>Actinomycetota</taxon>
        <taxon>Actinomycetes</taxon>
        <taxon>Propionibacteriales</taxon>
        <taxon>Kribbellaceae</taxon>
        <taxon>Kribbella</taxon>
    </lineage>
</organism>
<gene>
    <name evidence="2" type="ORF">GCM10009804_11320</name>
</gene>
<dbReference type="Proteomes" id="UP001501705">
    <property type="component" value="Unassembled WGS sequence"/>
</dbReference>
<dbReference type="RefSeq" id="WP_344232258.1">
    <property type="nucleotide sequence ID" value="NZ_BAAAPH010000003.1"/>
</dbReference>
<keyword evidence="3" id="KW-1185">Reference proteome</keyword>
<evidence type="ECO:0000313" key="2">
    <source>
        <dbReference type="EMBL" id="GAA1556215.1"/>
    </source>
</evidence>
<proteinExistence type="predicted"/>